<dbReference type="Proteomes" id="UP000181998">
    <property type="component" value="Unassembled WGS sequence"/>
</dbReference>
<reference evidence="2 5" key="1">
    <citation type="submission" date="2016-10" db="EMBL/GenBank/DDBJ databases">
        <authorList>
            <person name="de Groot N.N."/>
        </authorList>
    </citation>
    <scope>NUCLEOTIDE SEQUENCE [LARGE SCALE GENOMIC DNA]</scope>
    <source>
        <strain evidence="2">Nm10</strain>
        <strain evidence="3 5">Nm9</strain>
    </source>
</reference>
<dbReference type="Proteomes" id="UP000182882">
    <property type="component" value="Unassembled WGS sequence"/>
</dbReference>
<evidence type="ECO:0000313" key="3">
    <source>
        <dbReference type="EMBL" id="SEQ59100.1"/>
    </source>
</evidence>
<dbReference type="EMBL" id="FNLN01000057">
    <property type="protein sequence ID" value="SDU33387.1"/>
    <property type="molecule type" value="Genomic_DNA"/>
</dbReference>
<evidence type="ECO:0000313" key="7">
    <source>
        <dbReference type="Proteomes" id="UP000219335"/>
    </source>
</evidence>
<evidence type="ECO:0000313" key="2">
    <source>
        <dbReference type="EMBL" id="SDU33387.1"/>
    </source>
</evidence>
<dbReference type="KEGG" id="nur:ATY38_10930"/>
<gene>
    <name evidence="1" type="ORF">C8R28_103537</name>
    <name evidence="2" type="ORF">SAMN05216406_1572</name>
    <name evidence="3" type="ORF">SAMN05421510_10958</name>
    <name evidence="4" type="ORF">SAMN06297164_2557</name>
</gene>
<keyword evidence="6" id="KW-1185">Reference proteome</keyword>
<name>A0A0S3ALB5_9PROT</name>
<evidence type="ECO:0000313" key="8">
    <source>
        <dbReference type="Proteomes" id="UP000244110"/>
    </source>
</evidence>
<organism evidence="1 8">
    <name type="scientific">Nitrosomonas ureae</name>
    <dbReference type="NCBI Taxonomy" id="44577"/>
    <lineage>
        <taxon>Bacteria</taxon>
        <taxon>Pseudomonadati</taxon>
        <taxon>Pseudomonadota</taxon>
        <taxon>Betaproteobacteria</taxon>
        <taxon>Nitrosomonadales</taxon>
        <taxon>Nitrosomonadaceae</taxon>
        <taxon>Nitrosomonas</taxon>
    </lineage>
</organism>
<reference evidence="6" key="2">
    <citation type="submission" date="2016-10" db="EMBL/GenBank/DDBJ databases">
        <authorList>
            <person name="Varghese N."/>
            <person name="Submissions S."/>
        </authorList>
    </citation>
    <scope>NUCLEOTIDE SEQUENCE [LARGE SCALE GENOMIC DNA]</scope>
    <source>
        <strain evidence="6">Nm10</strain>
    </source>
</reference>
<dbReference type="EMBL" id="QAOL01000035">
    <property type="protein sequence ID" value="PTQ80932.1"/>
    <property type="molecule type" value="Genomic_DNA"/>
</dbReference>
<proteinExistence type="predicted"/>
<dbReference type="RefSeq" id="WP_062559330.1">
    <property type="nucleotide sequence ID" value="NZ_CP013341.1"/>
</dbReference>
<dbReference type="EMBL" id="FOFX01000095">
    <property type="protein sequence ID" value="SEQ59100.1"/>
    <property type="molecule type" value="Genomic_DNA"/>
</dbReference>
<evidence type="ECO:0000313" key="1">
    <source>
        <dbReference type="EMBL" id="PTQ80932.1"/>
    </source>
</evidence>
<protein>
    <submittedName>
        <fullName evidence="1">Uncharacterized protein</fullName>
    </submittedName>
</protein>
<evidence type="ECO:0000313" key="4">
    <source>
        <dbReference type="EMBL" id="SOD19549.1"/>
    </source>
</evidence>
<dbReference type="EMBL" id="OCMU01000001">
    <property type="protein sequence ID" value="SOD19549.1"/>
    <property type="molecule type" value="Genomic_DNA"/>
</dbReference>
<sequence>MKLINSESVERTDELVGMVCYSMFNHLQRLANLYTPEFDFEAAIKIQENPFQLQAAAFFQNLRLAALENNFCTLLLYCYYESHDFYQFKRLTPYLTSRNHLLCNKILNPYHGIEDEIVLDFFTRFVIKFNRNLNFEHFIKAKVNVVMRTFKIHEEQITCLFPQRQPLATLH</sequence>
<reference evidence="1 8" key="4">
    <citation type="submission" date="2018-04" db="EMBL/GenBank/DDBJ databases">
        <title>Active sludge and wastewater microbial communities from Klosterneuburg, Austria.</title>
        <authorList>
            <person name="Wagner M."/>
        </authorList>
    </citation>
    <scope>NUCLEOTIDE SEQUENCE [LARGE SCALE GENOMIC DNA]</scope>
    <source>
        <strain evidence="1 8">Nm4</strain>
    </source>
</reference>
<evidence type="ECO:0000313" key="5">
    <source>
        <dbReference type="Proteomes" id="UP000181998"/>
    </source>
</evidence>
<accession>A0A0S3ALB5</accession>
<dbReference type="Proteomes" id="UP000244110">
    <property type="component" value="Unassembled WGS sequence"/>
</dbReference>
<dbReference type="Proteomes" id="UP000219335">
    <property type="component" value="Unassembled WGS sequence"/>
</dbReference>
<reference evidence="4 7" key="3">
    <citation type="submission" date="2017-09" db="EMBL/GenBank/DDBJ databases">
        <authorList>
            <person name="Ehlers B."/>
            <person name="Leendertz F.H."/>
        </authorList>
    </citation>
    <scope>NUCLEOTIDE SEQUENCE [LARGE SCALE GENOMIC DNA]</scope>
    <source>
        <strain evidence="4 7">Nm42</strain>
    </source>
</reference>
<dbReference type="AlphaFoldDB" id="A0A0S3ALB5"/>
<evidence type="ECO:0000313" key="6">
    <source>
        <dbReference type="Proteomes" id="UP000182882"/>
    </source>
</evidence>
<dbReference type="OrthoDB" id="8547300at2"/>